<dbReference type="PROSITE" id="PS50089">
    <property type="entry name" value="ZF_RING_2"/>
    <property type="match status" value="1"/>
</dbReference>
<feature type="transmembrane region" description="Helical" evidence="5">
    <location>
        <begin position="89"/>
        <end position="114"/>
    </location>
</feature>
<dbReference type="PROSITE" id="PS51292">
    <property type="entry name" value="ZF_RING_CH"/>
    <property type="match status" value="1"/>
</dbReference>
<dbReference type="InterPro" id="IPR001841">
    <property type="entry name" value="Znf_RING"/>
</dbReference>
<proteinExistence type="predicted"/>
<dbReference type="SMART" id="SM00744">
    <property type="entry name" value="RINGv"/>
    <property type="match status" value="1"/>
</dbReference>
<sequence length="277" mass="31107">MPDHHGDTAEENEQKQCRICLDGVNAEPELGRLIRPCLCKGSIRLVHVKCLQRWRTTSPSKSAFYSCPQCHYQYRFARTRVVGIATNPVIVGGTSALIFTLLVILASFVTTFFMSSFEEPTSYWGYWGIITPYDVAHDLITAAYRIIKDGDTFGLLDDNMPLQDFPADGPIQFPAPGRKPGLVWRFIRRFLLGLPIIGAGSIVHMLLSAPFLGPVHWLARYRGSRRRNNSRDLAAIVVIGLILLGTARALYKVYKLTEGMTKRVLLRAEDVILEVNN</sequence>
<gene>
    <name evidence="8" type="ORF">M378DRAFT_155863</name>
</gene>
<dbReference type="InParanoid" id="A0A0C2TUE8"/>
<keyword evidence="9" id="KW-1185">Reference proteome</keyword>
<evidence type="ECO:0000256" key="1">
    <source>
        <dbReference type="ARBA" id="ARBA00022723"/>
    </source>
</evidence>
<keyword evidence="5" id="KW-0472">Membrane</keyword>
<dbReference type="EMBL" id="KN818223">
    <property type="protein sequence ID" value="KIL70919.1"/>
    <property type="molecule type" value="Genomic_DNA"/>
</dbReference>
<dbReference type="GO" id="GO:0008270">
    <property type="term" value="F:zinc ion binding"/>
    <property type="evidence" value="ECO:0007669"/>
    <property type="project" value="UniProtKB-KW"/>
</dbReference>
<evidence type="ECO:0000256" key="5">
    <source>
        <dbReference type="SAM" id="Phobius"/>
    </source>
</evidence>
<dbReference type="Pfam" id="PF12906">
    <property type="entry name" value="RINGv"/>
    <property type="match status" value="1"/>
</dbReference>
<dbReference type="OrthoDB" id="264354at2759"/>
<dbReference type="InterPro" id="IPR011016">
    <property type="entry name" value="Znf_RING-CH"/>
</dbReference>
<keyword evidence="2 4" id="KW-0863">Zinc-finger</keyword>
<evidence type="ECO:0000256" key="4">
    <source>
        <dbReference type="PROSITE-ProRule" id="PRU00175"/>
    </source>
</evidence>
<feature type="transmembrane region" description="Helical" evidence="5">
    <location>
        <begin position="233"/>
        <end position="251"/>
    </location>
</feature>
<dbReference type="SUPFAM" id="SSF57850">
    <property type="entry name" value="RING/U-box"/>
    <property type="match status" value="1"/>
</dbReference>
<dbReference type="CDD" id="cd16495">
    <property type="entry name" value="RING_CH-C4HC3_MARCH"/>
    <property type="match status" value="1"/>
</dbReference>
<dbReference type="HOGENOM" id="CLU_045297_0_0_1"/>
<keyword evidence="3" id="KW-0862">Zinc</keyword>
<evidence type="ECO:0000313" key="8">
    <source>
        <dbReference type="EMBL" id="KIL70919.1"/>
    </source>
</evidence>
<feature type="transmembrane region" description="Helical" evidence="5">
    <location>
        <begin position="190"/>
        <end position="212"/>
    </location>
</feature>
<organism evidence="8 9">
    <name type="scientific">Amanita muscaria (strain Koide BX008)</name>
    <dbReference type="NCBI Taxonomy" id="946122"/>
    <lineage>
        <taxon>Eukaryota</taxon>
        <taxon>Fungi</taxon>
        <taxon>Dikarya</taxon>
        <taxon>Basidiomycota</taxon>
        <taxon>Agaricomycotina</taxon>
        <taxon>Agaricomycetes</taxon>
        <taxon>Agaricomycetidae</taxon>
        <taxon>Agaricales</taxon>
        <taxon>Pluteineae</taxon>
        <taxon>Amanitaceae</taxon>
        <taxon>Amanita</taxon>
    </lineage>
</organism>
<protein>
    <submittedName>
        <fullName evidence="8">Uncharacterized protein</fullName>
    </submittedName>
</protein>
<evidence type="ECO:0000259" key="6">
    <source>
        <dbReference type="PROSITE" id="PS50089"/>
    </source>
</evidence>
<evidence type="ECO:0000256" key="3">
    <source>
        <dbReference type="ARBA" id="ARBA00022833"/>
    </source>
</evidence>
<name>A0A0C2TUE8_AMAMK</name>
<evidence type="ECO:0000259" key="7">
    <source>
        <dbReference type="PROSITE" id="PS51292"/>
    </source>
</evidence>
<dbReference type="Gene3D" id="3.30.40.10">
    <property type="entry name" value="Zinc/RING finger domain, C3HC4 (zinc finger)"/>
    <property type="match status" value="1"/>
</dbReference>
<dbReference type="PANTHER" id="PTHR46347:SF1">
    <property type="entry name" value="RING_FYVE_PHD ZINC FINGER SUPERFAMILY PROTEIN"/>
    <property type="match status" value="1"/>
</dbReference>
<feature type="domain" description="RING-CH-type" evidence="7">
    <location>
        <begin position="9"/>
        <end position="77"/>
    </location>
</feature>
<dbReference type="AlphaFoldDB" id="A0A0C2TUE8"/>
<feature type="domain" description="RING-type" evidence="6">
    <location>
        <begin position="17"/>
        <end position="71"/>
    </location>
</feature>
<dbReference type="InterPro" id="IPR013083">
    <property type="entry name" value="Znf_RING/FYVE/PHD"/>
</dbReference>
<evidence type="ECO:0000256" key="2">
    <source>
        <dbReference type="ARBA" id="ARBA00022771"/>
    </source>
</evidence>
<keyword evidence="5" id="KW-1133">Transmembrane helix</keyword>
<keyword evidence="5" id="KW-0812">Transmembrane</keyword>
<evidence type="ECO:0000313" key="9">
    <source>
        <dbReference type="Proteomes" id="UP000054549"/>
    </source>
</evidence>
<dbReference type="PANTHER" id="PTHR46347">
    <property type="entry name" value="RING/FYVE/PHD ZINC FINGER SUPERFAMILY PROTEIN"/>
    <property type="match status" value="1"/>
</dbReference>
<accession>A0A0C2TUE8</accession>
<dbReference type="STRING" id="946122.A0A0C2TUE8"/>
<keyword evidence="1" id="KW-0479">Metal-binding</keyword>
<reference evidence="8 9" key="1">
    <citation type="submission" date="2014-04" db="EMBL/GenBank/DDBJ databases">
        <title>Evolutionary Origins and Diversification of the Mycorrhizal Mutualists.</title>
        <authorList>
            <consortium name="DOE Joint Genome Institute"/>
            <consortium name="Mycorrhizal Genomics Consortium"/>
            <person name="Kohler A."/>
            <person name="Kuo A."/>
            <person name="Nagy L.G."/>
            <person name="Floudas D."/>
            <person name="Copeland A."/>
            <person name="Barry K.W."/>
            <person name="Cichocki N."/>
            <person name="Veneault-Fourrey C."/>
            <person name="LaButti K."/>
            <person name="Lindquist E.A."/>
            <person name="Lipzen A."/>
            <person name="Lundell T."/>
            <person name="Morin E."/>
            <person name="Murat C."/>
            <person name="Riley R."/>
            <person name="Ohm R."/>
            <person name="Sun H."/>
            <person name="Tunlid A."/>
            <person name="Henrissat B."/>
            <person name="Grigoriev I.V."/>
            <person name="Hibbett D.S."/>
            <person name="Martin F."/>
        </authorList>
    </citation>
    <scope>NUCLEOTIDE SEQUENCE [LARGE SCALE GENOMIC DNA]</scope>
    <source>
        <strain evidence="8 9">Koide BX008</strain>
    </source>
</reference>
<dbReference type="Proteomes" id="UP000054549">
    <property type="component" value="Unassembled WGS sequence"/>
</dbReference>